<evidence type="ECO:0000256" key="4">
    <source>
        <dbReference type="ARBA" id="ARBA00022679"/>
    </source>
</evidence>
<feature type="transmembrane region" description="Helical" evidence="8">
    <location>
        <begin position="78"/>
        <end position="99"/>
    </location>
</feature>
<keyword evidence="6 8" id="KW-1133">Transmembrane helix</keyword>
<feature type="transmembrane region" description="Helical" evidence="8">
    <location>
        <begin position="289"/>
        <end position="308"/>
    </location>
</feature>
<evidence type="ECO:0000256" key="7">
    <source>
        <dbReference type="ARBA" id="ARBA00023136"/>
    </source>
</evidence>
<keyword evidence="11" id="KW-1185">Reference proteome</keyword>
<keyword evidence="7 8" id="KW-0472">Membrane</keyword>
<evidence type="ECO:0000256" key="3">
    <source>
        <dbReference type="ARBA" id="ARBA00022676"/>
    </source>
</evidence>
<comment type="subcellular location">
    <subcellularLocation>
        <location evidence="1">Cell membrane</location>
        <topology evidence="1">Multi-pass membrane protein</topology>
    </subcellularLocation>
</comment>
<dbReference type="AlphaFoldDB" id="A0A9X3N223"/>
<dbReference type="RefSeq" id="WP_270045126.1">
    <property type="nucleotide sequence ID" value="NZ_JAPDOD010000053.1"/>
</dbReference>
<feature type="transmembrane region" description="Helical" evidence="8">
    <location>
        <begin position="230"/>
        <end position="249"/>
    </location>
</feature>
<feature type="transmembrane region" description="Helical" evidence="8">
    <location>
        <begin position="337"/>
        <end position="356"/>
    </location>
</feature>
<reference evidence="10" key="1">
    <citation type="submission" date="2022-10" db="EMBL/GenBank/DDBJ databases">
        <title>The WGS of Solirubrobacter ginsenosidimutans DSM 21036.</title>
        <authorList>
            <person name="Jiang Z."/>
        </authorList>
    </citation>
    <scope>NUCLEOTIDE SEQUENCE</scope>
    <source>
        <strain evidence="10">DSM 21036</strain>
    </source>
</reference>
<keyword evidence="3 10" id="KW-0328">Glycosyltransferase</keyword>
<evidence type="ECO:0000256" key="6">
    <source>
        <dbReference type="ARBA" id="ARBA00022989"/>
    </source>
</evidence>
<evidence type="ECO:0000313" key="10">
    <source>
        <dbReference type="EMBL" id="MDA0165866.1"/>
    </source>
</evidence>
<dbReference type="GO" id="GO:0016763">
    <property type="term" value="F:pentosyltransferase activity"/>
    <property type="evidence" value="ECO:0007669"/>
    <property type="project" value="TreeGrafter"/>
</dbReference>
<evidence type="ECO:0000256" key="2">
    <source>
        <dbReference type="ARBA" id="ARBA00022475"/>
    </source>
</evidence>
<gene>
    <name evidence="10" type="ORF">OM076_36715</name>
</gene>
<feature type="domain" description="Glycosyltransferase RgtA/B/C/D-like" evidence="9">
    <location>
        <begin position="108"/>
        <end position="237"/>
    </location>
</feature>
<feature type="transmembrane region" description="Helical" evidence="8">
    <location>
        <begin position="315"/>
        <end position="331"/>
    </location>
</feature>
<feature type="transmembrane region" description="Helical" evidence="8">
    <location>
        <begin position="21"/>
        <end position="39"/>
    </location>
</feature>
<feature type="transmembrane region" description="Helical" evidence="8">
    <location>
        <begin position="106"/>
        <end position="126"/>
    </location>
</feature>
<organism evidence="10 11">
    <name type="scientific">Solirubrobacter ginsenosidimutans</name>
    <dbReference type="NCBI Taxonomy" id="490573"/>
    <lineage>
        <taxon>Bacteria</taxon>
        <taxon>Bacillati</taxon>
        <taxon>Actinomycetota</taxon>
        <taxon>Thermoleophilia</taxon>
        <taxon>Solirubrobacterales</taxon>
        <taxon>Solirubrobacteraceae</taxon>
        <taxon>Solirubrobacter</taxon>
    </lineage>
</organism>
<evidence type="ECO:0000313" key="11">
    <source>
        <dbReference type="Proteomes" id="UP001149140"/>
    </source>
</evidence>
<dbReference type="EMBL" id="JAPDOD010000053">
    <property type="protein sequence ID" value="MDA0165866.1"/>
    <property type="molecule type" value="Genomic_DNA"/>
</dbReference>
<dbReference type="PANTHER" id="PTHR33908:SF11">
    <property type="entry name" value="MEMBRANE PROTEIN"/>
    <property type="match status" value="1"/>
</dbReference>
<sequence length="563" mass="61404">MTATHDTATAAAEVPSRGRTTALWLGAILLLATVLRVWSLDHGLPYSYNLDERAHFVPHAVAMSGGDLNPGYFINPPLLTYILAAYLSVIHLGGVESWFANDPKAVFLAARAVSVIFGVASVAATYAAGKAWFGRTAGLVAAAIIAVAFMPVFYSRLALNDGPGVLPCALTLWCAAIVLRTGSTKALLAGGAAVGAAASFKYSDGAIVIALVAAALLSPELTFKQAFKHLVFAGLIAGAFVIVTNPYIFADWGTFTNDLDRQRKFASGPPLLGQPERNGWFYYVRSSSWAFGVVPGLLALAGGITLLVKGKRREAIVLGSLIVLYYLYMGSQSRFYARWMLPLYPALAILAAYALVQIRQRVVFGALVALALLPSTFLVVRNALVLGREDTRTLTRDWLVANVPRGTKVAFEPIAPTEWYGVTAGGGPKADPARQWTRFERSQAIIDELGKDFRGARYPANFQNYERTLSPAMIDVYRREHVCWVVTGSSQYGRARVESYRVPEALQYYKALRKQAKVAFKVSPVAKGDKLPHYQVDKSFNYVESAYHRPGPEMIVYKLRDCT</sequence>
<evidence type="ECO:0000256" key="1">
    <source>
        <dbReference type="ARBA" id="ARBA00004651"/>
    </source>
</evidence>
<keyword evidence="5 8" id="KW-0812">Transmembrane</keyword>
<dbReference type="EC" id="2.4.-.-" evidence="10"/>
<name>A0A9X3N223_9ACTN</name>
<dbReference type="Proteomes" id="UP001149140">
    <property type="component" value="Unassembled WGS sequence"/>
</dbReference>
<feature type="transmembrane region" description="Helical" evidence="8">
    <location>
        <begin position="165"/>
        <end position="182"/>
    </location>
</feature>
<feature type="transmembrane region" description="Helical" evidence="8">
    <location>
        <begin position="132"/>
        <end position="153"/>
    </location>
</feature>
<feature type="transmembrane region" description="Helical" evidence="8">
    <location>
        <begin position="363"/>
        <end position="384"/>
    </location>
</feature>
<protein>
    <submittedName>
        <fullName evidence="10">Glycosyltransferase family 39 protein</fullName>
        <ecNumber evidence="10">2.4.-.-</ecNumber>
    </submittedName>
</protein>
<dbReference type="GO" id="GO:0009103">
    <property type="term" value="P:lipopolysaccharide biosynthetic process"/>
    <property type="evidence" value="ECO:0007669"/>
    <property type="project" value="UniProtKB-ARBA"/>
</dbReference>
<keyword evidence="2" id="KW-1003">Cell membrane</keyword>
<dbReference type="GO" id="GO:0005886">
    <property type="term" value="C:plasma membrane"/>
    <property type="evidence" value="ECO:0007669"/>
    <property type="project" value="UniProtKB-SubCell"/>
</dbReference>
<dbReference type="Pfam" id="PF13231">
    <property type="entry name" value="PMT_2"/>
    <property type="match status" value="1"/>
</dbReference>
<accession>A0A9X3N223</accession>
<proteinExistence type="predicted"/>
<dbReference type="PANTHER" id="PTHR33908">
    <property type="entry name" value="MANNOSYLTRANSFERASE YKCB-RELATED"/>
    <property type="match status" value="1"/>
</dbReference>
<keyword evidence="4 10" id="KW-0808">Transferase</keyword>
<feature type="transmembrane region" description="Helical" evidence="8">
    <location>
        <begin position="202"/>
        <end position="218"/>
    </location>
</feature>
<evidence type="ECO:0000259" key="9">
    <source>
        <dbReference type="Pfam" id="PF13231"/>
    </source>
</evidence>
<evidence type="ECO:0000256" key="5">
    <source>
        <dbReference type="ARBA" id="ARBA00022692"/>
    </source>
</evidence>
<evidence type="ECO:0000256" key="8">
    <source>
        <dbReference type="SAM" id="Phobius"/>
    </source>
</evidence>
<dbReference type="InterPro" id="IPR050297">
    <property type="entry name" value="LipidA_mod_glycosyltrf_83"/>
</dbReference>
<dbReference type="InterPro" id="IPR038731">
    <property type="entry name" value="RgtA/B/C-like"/>
</dbReference>
<comment type="caution">
    <text evidence="10">The sequence shown here is derived from an EMBL/GenBank/DDBJ whole genome shotgun (WGS) entry which is preliminary data.</text>
</comment>